<evidence type="ECO:0000256" key="2">
    <source>
        <dbReference type="ARBA" id="ARBA00009844"/>
    </source>
</evidence>
<dbReference type="GO" id="GO:0016020">
    <property type="term" value="C:membrane"/>
    <property type="evidence" value="ECO:0007669"/>
    <property type="project" value="UniProtKB-SubCell"/>
</dbReference>
<keyword evidence="4" id="KW-1133">Transmembrane helix</keyword>
<dbReference type="SUPFAM" id="SSF47986">
    <property type="entry name" value="DEATH domain"/>
    <property type="match status" value="1"/>
</dbReference>
<dbReference type="InterPro" id="IPR000906">
    <property type="entry name" value="ZU5_dom"/>
</dbReference>
<accession>A0A401NWG3</accession>
<dbReference type="PANTHER" id="PTHR12582">
    <property type="entry name" value="NETRIN RECEPTOR UNC5"/>
    <property type="match status" value="1"/>
</dbReference>
<dbReference type="GO" id="GO:0005042">
    <property type="term" value="F:netrin receptor activity"/>
    <property type="evidence" value="ECO:0007669"/>
    <property type="project" value="InterPro"/>
</dbReference>
<dbReference type="InterPro" id="IPR011029">
    <property type="entry name" value="DEATH-like_dom_sf"/>
</dbReference>
<dbReference type="GO" id="GO:0033564">
    <property type="term" value="P:anterior/posterior axon guidance"/>
    <property type="evidence" value="ECO:0007669"/>
    <property type="project" value="TreeGrafter"/>
</dbReference>
<name>A0A401NWG3_SCYTO</name>
<dbReference type="PROSITE" id="PS51145">
    <property type="entry name" value="ZU5"/>
    <property type="match status" value="1"/>
</dbReference>
<dbReference type="Proteomes" id="UP000288216">
    <property type="component" value="Unassembled WGS sequence"/>
</dbReference>
<evidence type="ECO:0000256" key="4">
    <source>
        <dbReference type="ARBA" id="ARBA00022989"/>
    </source>
</evidence>
<gene>
    <name evidence="7" type="ORF">scyTo_0007671</name>
</gene>
<dbReference type="SMART" id="SM00218">
    <property type="entry name" value="ZU5"/>
    <property type="match status" value="1"/>
</dbReference>
<organism evidence="7 8">
    <name type="scientific">Scyliorhinus torazame</name>
    <name type="common">Cloudy catshark</name>
    <name type="synonym">Catulus torazame</name>
    <dbReference type="NCBI Taxonomy" id="75743"/>
    <lineage>
        <taxon>Eukaryota</taxon>
        <taxon>Metazoa</taxon>
        <taxon>Chordata</taxon>
        <taxon>Craniata</taxon>
        <taxon>Vertebrata</taxon>
        <taxon>Chondrichthyes</taxon>
        <taxon>Elasmobranchii</taxon>
        <taxon>Galeomorphii</taxon>
        <taxon>Galeoidea</taxon>
        <taxon>Carcharhiniformes</taxon>
        <taxon>Scyliorhinidae</taxon>
        <taxon>Scyliorhinus</taxon>
    </lineage>
</organism>
<comment type="subcellular location">
    <subcellularLocation>
        <location evidence="1">Membrane</location>
        <topology evidence="1">Single-pass membrane protein</topology>
    </subcellularLocation>
</comment>
<protein>
    <recommendedName>
        <fullName evidence="6">ZU5 domain-containing protein</fullName>
    </recommendedName>
</protein>
<dbReference type="FunFam" id="2.60.220.30:FF:000003">
    <property type="entry name" value="Unc-5 netrin receptor C"/>
    <property type="match status" value="1"/>
</dbReference>
<comment type="similarity">
    <text evidence="2">Belongs to the unc-5 family.</text>
</comment>
<dbReference type="Pfam" id="PF00531">
    <property type="entry name" value="Death"/>
    <property type="match status" value="1"/>
</dbReference>
<keyword evidence="3" id="KW-0812">Transmembrane</keyword>
<sequence length="378" mass="43098">MQMNTKSLLRDASNTTFGTFNFLGGRLTIPNRGISLLIPPEAIPRGKIYELYLTVHKKEDVRLPLAGCQTLLSPVVSCGPPGVLLTGPVILSIQHCAEGNLENWSIKLKKQSPQGNWEEILHLGKEIPSNPYYCQLDGQMSHIFTETLGKYTLVGESLNEVMQLEKHLGGKLLDEPKILHFKDSYHNLRLSIHDIQKSLWTSKLLDSYQEIPFYHIWNGCQRNLHCTFTLERYSLSTTELNGKIWVWQVEGEGQSFHIHFNFLKDARQTDFQFMEPINCGTSLAGPCAFKIPYLIRQKICSSLDIPSSRGSDWRMLAYKLKLDRYLNYFASKASPTSVILDLWEAQHFHHGNLNHLAMIMAEMGKQEPMIFVVSEAEC</sequence>
<dbReference type="Pfam" id="PF00791">
    <property type="entry name" value="ZU5"/>
    <property type="match status" value="1"/>
</dbReference>
<dbReference type="Pfam" id="PF17217">
    <property type="entry name" value="UPA"/>
    <property type="match status" value="1"/>
</dbReference>
<evidence type="ECO:0000313" key="7">
    <source>
        <dbReference type="EMBL" id="GCB65211.1"/>
    </source>
</evidence>
<dbReference type="EMBL" id="BFAA01002823">
    <property type="protein sequence ID" value="GCB65211.1"/>
    <property type="molecule type" value="Genomic_DNA"/>
</dbReference>
<evidence type="ECO:0000256" key="1">
    <source>
        <dbReference type="ARBA" id="ARBA00004167"/>
    </source>
</evidence>
<evidence type="ECO:0000256" key="5">
    <source>
        <dbReference type="ARBA" id="ARBA00023136"/>
    </source>
</evidence>
<dbReference type="OMA" id="NSATTHF"/>
<dbReference type="PANTHER" id="PTHR12582:SF4">
    <property type="entry name" value="NETRIN RECEPTOR UNC5A"/>
    <property type="match status" value="1"/>
</dbReference>
<proteinExistence type="inferred from homology"/>
<dbReference type="FunFam" id="1.10.533.10:FF:000001">
    <property type="entry name" value="Unc-5 netrin receptor B"/>
    <property type="match status" value="1"/>
</dbReference>
<feature type="domain" description="ZU5" evidence="6">
    <location>
        <begin position="14"/>
        <end position="157"/>
    </location>
</feature>
<dbReference type="Gene3D" id="1.10.533.10">
    <property type="entry name" value="Death Domain, Fas"/>
    <property type="match status" value="1"/>
</dbReference>
<evidence type="ECO:0000259" key="6">
    <source>
        <dbReference type="PROSITE" id="PS51145"/>
    </source>
</evidence>
<evidence type="ECO:0000313" key="8">
    <source>
        <dbReference type="Proteomes" id="UP000288216"/>
    </source>
</evidence>
<evidence type="ECO:0000256" key="3">
    <source>
        <dbReference type="ARBA" id="ARBA00022692"/>
    </source>
</evidence>
<dbReference type="InterPro" id="IPR033772">
    <property type="entry name" value="UPA"/>
</dbReference>
<keyword evidence="8" id="KW-1185">Reference proteome</keyword>
<dbReference type="InterPro" id="IPR037936">
    <property type="entry name" value="UNC5A-D"/>
</dbReference>
<dbReference type="OrthoDB" id="5973910at2759"/>
<dbReference type="Gene3D" id="2.60.220.30">
    <property type="match status" value="1"/>
</dbReference>
<dbReference type="AlphaFoldDB" id="A0A401NWG3"/>
<reference evidence="7 8" key="1">
    <citation type="journal article" date="2018" name="Nat. Ecol. Evol.">
        <title>Shark genomes provide insights into elasmobranch evolution and the origin of vertebrates.</title>
        <authorList>
            <person name="Hara Y"/>
            <person name="Yamaguchi K"/>
            <person name="Onimaru K"/>
            <person name="Kadota M"/>
            <person name="Koyanagi M"/>
            <person name="Keeley SD"/>
            <person name="Tatsumi K"/>
            <person name="Tanaka K"/>
            <person name="Motone F"/>
            <person name="Kageyama Y"/>
            <person name="Nozu R"/>
            <person name="Adachi N"/>
            <person name="Nishimura O"/>
            <person name="Nakagawa R"/>
            <person name="Tanegashima C"/>
            <person name="Kiyatake I"/>
            <person name="Matsumoto R"/>
            <person name="Murakumo K"/>
            <person name="Nishida K"/>
            <person name="Terakita A"/>
            <person name="Kuratani S"/>
            <person name="Sato K"/>
            <person name="Hyodo S Kuraku.S."/>
        </authorList>
    </citation>
    <scope>NUCLEOTIDE SEQUENCE [LARGE SCALE GENOMIC DNA]</scope>
</reference>
<dbReference type="SMART" id="SM00005">
    <property type="entry name" value="DEATH"/>
    <property type="match status" value="1"/>
</dbReference>
<comment type="caution">
    <text evidence="7">The sequence shown here is derived from an EMBL/GenBank/DDBJ whole genome shotgun (WGS) entry which is preliminary data.</text>
</comment>
<keyword evidence="5" id="KW-0472">Membrane</keyword>
<dbReference type="STRING" id="75743.A0A401NWG3"/>
<dbReference type="InterPro" id="IPR000488">
    <property type="entry name" value="Death_dom"/>
</dbReference>